<accession>A0A7J7K8X9</accession>
<proteinExistence type="predicted"/>
<sequence>MDSPYLKRCAPSKKNKARCHNTGVKVPNRCRKLNHKNVQANVNNKNSLTNHKKIKSGPATLSKRTREVKSMTLTKPQSSRAIRSTKSLYNRIANYYHPLGGSLSLKNNLPSLKLKMPIKQGFDNLDIELLGAGLNESHILSMMEKVRKLKTGPIHSE</sequence>
<reference evidence="1" key="1">
    <citation type="submission" date="2020-06" db="EMBL/GenBank/DDBJ databases">
        <title>Draft genome of Bugula neritina, a colonial animal packing powerful symbionts and potential medicines.</title>
        <authorList>
            <person name="Rayko M."/>
        </authorList>
    </citation>
    <scope>NUCLEOTIDE SEQUENCE [LARGE SCALE GENOMIC DNA]</scope>
    <source>
        <strain evidence="1">Kwan_BN1</strain>
    </source>
</reference>
<dbReference type="EMBL" id="VXIV02001020">
    <property type="protein sequence ID" value="KAF6034693.1"/>
    <property type="molecule type" value="Genomic_DNA"/>
</dbReference>
<keyword evidence="2" id="KW-1185">Reference proteome</keyword>
<name>A0A7J7K8X9_BUGNE</name>
<gene>
    <name evidence="1" type="ORF">EB796_007002</name>
</gene>
<comment type="caution">
    <text evidence="1">The sequence shown here is derived from an EMBL/GenBank/DDBJ whole genome shotgun (WGS) entry which is preliminary data.</text>
</comment>
<dbReference type="AlphaFoldDB" id="A0A7J7K8X9"/>
<organism evidence="1 2">
    <name type="scientific">Bugula neritina</name>
    <name type="common">Brown bryozoan</name>
    <name type="synonym">Sertularia neritina</name>
    <dbReference type="NCBI Taxonomy" id="10212"/>
    <lineage>
        <taxon>Eukaryota</taxon>
        <taxon>Metazoa</taxon>
        <taxon>Spiralia</taxon>
        <taxon>Lophotrochozoa</taxon>
        <taxon>Bryozoa</taxon>
        <taxon>Gymnolaemata</taxon>
        <taxon>Cheilostomatida</taxon>
        <taxon>Flustrina</taxon>
        <taxon>Buguloidea</taxon>
        <taxon>Bugulidae</taxon>
        <taxon>Bugula</taxon>
    </lineage>
</organism>
<evidence type="ECO:0000313" key="2">
    <source>
        <dbReference type="Proteomes" id="UP000593567"/>
    </source>
</evidence>
<protein>
    <submittedName>
        <fullName evidence="1">Uncharacterized protein</fullName>
    </submittedName>
</protein>
<evidence type="ECO:0000313" key="1">
    <source>
        <dbReference type="EMBL" id="KAF6034693.1"/>
    </source>
</evidence>
<dbReference type="Proteomes" id="UP000593567">
    <property type="component" value="Unassembled WGS sequence"/>
</dbReference>